<name>A0A846YIC8_9NOCA</name>
<dbReference type="RefSeq" id="WP_062976047.1">
    <property type="nucleotide sequence ID" value="NZ_JAAXOT010000006.1"/>
</dbReference>
<keyword evidence="1" id="KW-0732">Signal</keyword>
<feature type="chain" id="PRO_5032395872" evidence="1">
    <location>
        <begin position="27"/>
        <end position="143"/>
    </location>
</feature>
<comment type="caution">
    <text evidence="2">The sequence shown here is derived from an EMBL/GenBank/DDBJ whole genome shotgun (WGS) entry which is preliminary data.</text>
</comment>
<feature type="signal peptide" evidence="1">
    <location>
        <begin position="1"/>
        <end position="26"/>
    </location>
</feature>
<evidence type="ECO:0000313" key="3">
    <source>
        <dbReference type="Proteomes" id="UP000570678"/>
    </source>
</evidence>
<dbReference type="EMBL" id="JAAXOT010000006">
    <property type="protein sequence ID" value="NKY57394.1"/>
    <property type="molecule type" value="Genomic_DNA"/>
</dbReference>
<proteinExistence type="predicted"/>
<sequence>MRIRSVTAGFVLVVAALCGASASAGAQDDPWIPRNVVPPGEYLVIAPPQGPIPTTFSGTPLQNCRVYAFEDRVSVDLVCAGHRFAGRQAPHGPNESYLTFGASPLGLALTPQATTGYWMGSVTIANTSTPVYPAGFWIRPLPL</sequence>
<reference evidence="2 3" key="1">
    <citation type="submission" date="2020-04" db="EMBL/GenBank/DDBJ databases">
        <title>MicrobeNet Type strains.</title>
        <authorList>
            <person name="Nicholson A.C."/>
        </authorList>
    </citation>
    <scope>NUCLEOTIDE SEQUENCE [LARGE SCALE GENOMIC DNA]</scope>
    <source>
        <strain evidence="2 3">JCM 3332</strain>
    </source>
</reference>
<dbReference type="Proteomes" id="UP000570678">
    <property type="component" value="Unassembled WGS sequence"/>
</dbReference>
<accession>A0A846YIC8</accession>
<keyword evidence="3" id="KW-1185">Reference proteome</keyword>
<evidence type="ECO:0000313" key="2">
    <source>
        <dbReference type="EMBL" id="NKY57394.1"/>
    </source>
</evidence>
<protein>
    <submittedName>
        <fullName evidence="2">Uncharacterized protein</fullName>
    </submittedName>
</protein>
<gene>
    <name evidence="2" type="ORF">HGA15_14775</name>
</gene>
<organism evidence="2 3">
    <name type="scientific">Nocardia flavorosea</name>
    <dbReference type="NCBI Taxonomy" id="53429"/>
    <lineage>
        <taxon>Bacteria</taxon>
        <taxon>Bacillati</taxon>
        <taxon>Actinomycetota</taxon>
        <taxon>Actinomycetes</taxon>
        <taxon>Mycobacteriales</taxon>
        <taxon>Nocardiaceae</taxon>
        <taxon>Nocardia</taxon>
    </lineage>
</organism>
<dbReference type="AlphaFoldDB" id="A0A846YIC8"/>
<evidence type="ECO:0000256" key="1">
    <source>
        <dbReference type="SAM" id="SignalP"/>
    </source>
</evidence>